<feature type="binding site" evidence="16">
    <location>
        <position position="328"/>
    </location>
    <ligand>
        <name>S-adenosyl-L-methionine</name>
        <dbReference type="ChEBI" id="CHEBI:59789"/>
        <label>1</label>
    </ligand>
</feature>
<evidence type="ECO:0000256" key="15">
    <source>
        <dbReference type="PIRNR" id="PIRNR000167"/>
    </source>
</evidence>
<dbReference type="InterPro" id="IPR023404">
    <property type="entry name" value="rSAM_horseshoe"/>
</dbReference>
<dbReference type="InterPro" id="IPR007197">
    <property type="entry name" value="rSAM"/>
</dbReference>
<evidence type="ECO:0000256" key="5">
    <source>
        <dbReference type="ARBA" id="ARBA00022485"/>
    </source>
</evidence>
<keyword evidence="6 15" id="KW-0963">Cytoplasm</keyword>
<feature type="binding site" evidence="16">
    <location>
        <position position="183"/>
    </location>
    <ligand>
        <name>S-adenosyl-L-methionine</name>
        <dbReference type="ChEBI" id="CHEBI:59789"/>
        <label>2</label>
    </ligand>
</feature>
<dbReference type="GO" id="GO:0006782">
    <property type="term" value="P:protoporphyrinogen IX biosynthetic process"/>
    <property type="evidence" value="ECO:0007669"/>
    <property type="project" value="UniProtKB-UniPathway"/>
</dbReference>
<gene>
    <name evidence="19" type="ORF">EDD53_2182</name>
</gene>
<comment type="catalytic activity">
    <reaction evidence="14 15">
        <text>coproporphyrinogen III + 2 S-adenosyl-L-methionine = protoporphyrinogen IX + 2 5'-deoxyadenosine + 2 L-methionine + 2 CO2</text>
        <dbReference type="Rhea" id="RHEA:15425"/>
        <dbReference type="ChEBI" id="CHEBI:16526"/>
        <dbReference type="ChEBI" id="CHEBI:17319"/>
        <dbReference type="ChEBI" id="CHEBI:57307"/>
        <dbReference type="ChEBI" id="CHEBI:57309"/>
        <dbReference type="ChEBI" id="CHEBI:57844"/>
        <dbReference type="ChEBI" id="CHEBI:59789"/>
        <dbReference type="EC" id="1.3.98.3"/>
    </reaction>
</comment>
<sequence length="451" mass="49782">MTLHTQLRNLGLFDSRVPRYTSYPTAPHFSADFSAQIPENWMSTLDPAIPISLYVHVPFCRHLCWFCACRTQGTSTLSPVASYVETLKLELELLKSRLPDGIKIGHLHWGGGTPTLLDAAMITDLSDAIARLAPFTSDYEFSVEIDPNEIDDLRLDALALAGMNRASIGVQDFDPSIQTKIGRIQSYEVTKTAVDGLRLRGIQSLNADILYGLPAQNISGIQDSVLKLLSLAPDRVALFGYAHVPWVARRQTMIPANELPSPQDRLELFNAARDLFVDAGYQEIGIDHFALKTDGLAQAVQSGHLRRNFQGYTNDKFQTMVGVGASSIAQYSQGYAQNTPATSAYQKQVRAGKLPIAKGHVFSPDDKLRGRIIEALMCNFEVTYDELAAKFDLPHRTFNAFGASVDASFPVMMFVTPDAIKIRDHARALTRMIAQHFDAYAFDGAQHSSAV</sequence>
<evidence type="ECO:0000259" key="18">
    <source>
        <dbReference type="PROSITE" id="PS51918"/>
    </source>
</evidence>
<dbReference type="PANTHER" id="PTHR13932:SF6">
    <property type="entry name" value="OXYGEN-INDEPENDENT COPROPORPHYRINOGEN III OXIDASE"/>
    <property type="match status" value="1"/>
</dbReference>
<evidence type="ECO:0000256" key="16">
    <source>
        <dbReference type="PIRSR" id="PIRSR000167-1"/>
    </source>
</evidence>
<keyword evidence="12 15" id="KW-0627">Porphyrin biosynthesis</keyword>
<dbReference type="NCBIfam" id="TIGR00538">
    <property type="entry name" value="hemN"/>
    <property type="match status" value="1"/>
</dbReference>
<dbReference type="UniPathway" id="UPA00251">
    <property type="reaction ID" value="UER00323"/>
</dbReference>
<dbReference type="InterPro" id="IPR006638">
    <property type="entry name" value="Elp3/MiaA/NifB-like_rSAM"/>
</dbReference>
<dbReference type="GO" id="GO:0004109">
    <property type="term" value="F:coproporphyrinogen oxidase activity"/>
    <property type="evidence" value="ECO:0007669"/>
    <property type="project" value="InterPro"/>
</dbReference>
<evidence type="ECO:0000256" key="9">
    <source>
        <dbReference type="ARBA" id="ARBA00023002"/>
    </source>
</evidence>
<comment type="pathway">
    <text evidence="2 15">Porphyrin-containing compound metabolism; protoporphyrin-IX biosynthesis; protoporphyrinogen-IX from coproporphyrinogen-III (AdoMet route): step 1/1.</text>
</comment>
<comment type="function">
    <text evidence="13">Involved in the heme biosynthesis. Catalyzes the anaerobic oxidative decarboxylation of propionate groups of rings A and B of coproporphyrinogen III to yield the vinyl groups in protoporphyrinogen IX.</text>
</comment>
<evidence type="ECO:0000256" key="1">
    <source>
        <dbReference type="ARBA" id="ARBA00004496"/>
    </source>
</evidence>
<keyword evidence="7 15" id="KW-0949">S-adenosyl-L-methionine</keyword>
<keyword evidence="5 15" id="KW-0004">4Fe-4S</keyword>
<keyword evidence="10 15" id="KW-0408">Iron</keyword>
<feature type="binding site" evidence="16">
    <location>
        <begin position="112"/>
        <end position="113"/>
    </location>
    <ligand>
        <name>S-adenosyl-L-methionine</name>
        <dbReference type="ChEBI" id="CHEBI:59789"/>
        <label>2</label>
    </ligand>
</feature>
<evidence type="ECO:0000256" key="10">
    <source>
        <dbReference type="ARBA" id="ARBA00023004"/>
    </source>
</evidence>
<evidence type="ECO:0000256" key="8">
    <source>
        <dbReference type="ARBA" id="ARBA00022723"/>
    </source>
</evidence>
<name>A0A3N4UH38_9RHOB</name>
<feature type="binding site" evidence="16">
    <location>
        <position position="144"/>
    </location>
    <ligand>
        <name>S-adenosyl-L-methionine</name>
        <dbReference type="ChEBI" id="CHEBI:59789"/>
        <label>1</label>
    </ligand>
</feature>
<evidence type="ECO:0000256" key="4">
    <source>
        <dbReference type="ARBA" id="ARBA00011245"/>
    </source>
</evidence>
<dbReference type="SUPFAM" id="SSF102114">
    <property type="entry name" value="Radical SAM enzymes"/>
    <property type="match status" value="1"/>
</dbReference>
<dbReference type="InterPro" id="IPR034505">
    <property type="entry name" value="Coproporphyrinogen-III_oxidase"/>
</dbReference>
<keyword evidence="9 15" id="KW-0560">Oxidoreductase</keyword>
<feature type="binding site" evidence="17">
    <location>
        <position position="67"/>
    </location>
    <ligand>
        <name>[4Fe-4S] cluster</name>
        <dbReference type="ChEBI" id="CHEBI:49883"/>
        <note>4Fe-4S-S-AdoMet</note>
    </ligand>
</feature>
<feature type="binding site" evidence="16">
    <location>
        <position position="171"/>
    </location>
    <ligand>
        <name>S-adenosyl-L-methionine</name>
        <dbReference type="ChEBI" id="CHEBI:59789"/>
        <label>2</label>
    </ligand>
</feature>
<dbReference type="GO" id="GO:0046872">
    <property type="term" value="F:metal ion binding"/>
    <property type="evidence" value="ECO:0007669"/>
    <property type="project" value="UniProtKB-KW"/>
</dbReference>
<dbReference type="Gene3D" id="1.10.10.920">
    <property type="match status" value="1"/>
</dbReference>
<evidence type="ECO:0000256" key="3">
    <source>
        <dbReference type="ARBA" id="ARBA00005493"/>
    </source>
</evidence>
<dbReference type="CDD" id="cd01335">
    <property type="entry name" value="Radical_SAM"/>
    <property type="match status" value="1"/>
</dbReference>
<evidence type="ECO:0000313" key="19">
    <source>
        <dbReference type="EMBL" id="RPE66479.1"/>
    </source>
</evidence>
<dbReference type="GO" id="GO:0051989">
    <property type="term" value="F:coproporphyrinogen dehydrogenase activity"/>
    <property type="evidence" value="ECO:0007669"/>
    <property type="project" value="UniProtKB-EC"/>
</dbReference>
<proteinExistence type="inferred from homology"/>
<comment type="subcellular location">
    <subcellularLocation>
        <location evidence="1 15">Cytoplasm</location>
    </subcellularLocation>
</comment>
<dbReference type="SFLD" id="SFLDS00029">
    <property type="entry name" value="Radical_SAM"/>
    <property type="match status" value="1"/>
</dbReference>
<dbReference type="Gene3D" id="3.80.30.20">
    <property type="entry name" value="tm_1862 like domain"/>
    <property type="match status" value="1"/>
</dbReference>
<dbReference type="InterPro" id="IPR004558">
    <property type="entry name" value="Coprogen_oxidase_HemN"/>
</dbReference>
<dbReference type="SMART" id="SM00729">
    <property type="entry name" value="Elp3"/>
    <property type="match status" value="1"/>
</dbReference>
<comment type="cofactor">
    <cofactor evidence="15 17">
        <name>[4Fe-4S] cluster</name>
        <dbReference type="ChEBI" id="CHEBI:49883"/>
    </cofactor>
    <text evidence="15 17">Binds 1 [4Fe-4S] cluster. The cluster is coordinated with 3 cysteines and an exchangeable S-adenosyl-L-methionine.</text>
</comment>
<evidence type="ECO:0000256" key="2">
    <source>
        <dbReference type="ARBA" id="ARBA00004785"/>
    </source>
</evidence>
<dbReference type="InterPro" id="IPR058240">
    <property type="entry name" value="rSAM_sf"/>
</dbReference>
<evidence type="ECO:0000256" key="13">
    <source>
        <dbReference type="ARBA" id="ARBA00024295"/>
    </source>
</evidence>
<dbReference type="SFLD" id="SFLDG01065">
    <property type="entry name" value="anaerobic_coproporphyrinogen-I"/>
    <property type="match status" value="1"/>
</dbReference>
<feature type="binding site" evidence="16">
    <location>
        <begin position="66"/>
        <end position="68"/>
    </location>
    <ligand>
        <name>S-adenosyl-L-methionine</name>
        <dbReference type="ChEBI" id="CHEBI:59789"/>
        <label>2</label>
    </ligand>
</feature>
<dbReference type="PIRSF" id="PIRSF000167">
    <property type="entry name" value="HemN"/>
    <property type="match status" value="1"/>
</dbReference>
<dbReference type="EMBL" id="RKQK01000003">
    <property type="protein sequence ID" value="RPE66479.1"/>
    <property type="molecule type" value="Genomic_DNA"/>
</dbReference>
<dbReference type="Pfam" id="PF04055">
    <property type="entry name" value="Radical_SAM"/>
    <property type="match status" value="1"/>
</dbReference>
<feature type="binding site" evidence="16">
    <location>
        <position position="54"/>
    </location>
    <ligand>
        <name>S-adenosyl-L-methionine</name>
        <dbReference type="ChEBI" id="CHEBI:59789"/>
        <label>1</label>
    </ligand>
</feature>
<organism evidence="19 20">
    <name type="scientific">Pacificibacter maritimus</name>
    <dbReference type="NCBI Taxonomy" id="762213"/>
    <lineage>
        <taxon>Bacteria</taxon>
        <taxon>Pseudomonadati</taxon>
        <taxon>Pseudomonadota</taxon>
        <taxon>Alphaproteobacteria</taxon>
        <taxon>Rhodobacterales</taxon>
        <taxon>Roseobacteraceae</taxon>
        <taxon>Pacificibacter</taxon>
    </lineage>
</organism>
<evidence type="ECO:0000256" key="14">
    <source>
        <dbReference type="ARBA" id="ARBA00048321"/>
    </source>
</evidence>
<evidence type="ECO:0000256" key="11">
    <source>
        <dbReference type="ARBA" id="ARBA00023014"/>
    </source>
</evidence>
<evidence type="ECO:0000256" key="7">
    <source>
        <dbReference type="ARBA" id="ARBA00022691"/>
    </source>
</evidence>
<feature type="binding site" evidence="16">
    <location>
        <position position="242"/>
    </location>
    <ligand>
        <name>S-adenosyl-L-methionine</name>
        <dbReference type="ChEBI" id="CHEBI:59789"/>
        <label>2</label>
    </ligand>
</feature>
<feature type="binding site" evidence="16">
    <location>
        <position position="208"/>
    </location>
    <ligand>
        <name>S-adenosyl-L-methionine</name>
        <dbReference type="ChEBI" id="CHEBI:59789"/>
        <label>2</label>
    </ligand>
</feature>
<protein>
    <recommendedName>
        <fullName evidence="15">Coproporphyrinogen-III oxidase</fullName>
        <ecNumber evidence="15">1.3.98.3</ecNumber>
    </recommendedName>
</protein>
<accession>A0A3N4UH38</accession>
<reference evidence="19 20" key="1">
    <citation type="submission" date="2018-11" db="EMBL/GenBank/DDBJ databases">
        <title>Genomic Encyclopedia of Type Strains, Phase IV (KMG-IV): sequencing the most valuable type-strain genomes for metagenomic binning, comparative biology and taxonomic classification.</title>
        <authorList>
            <person name="Goeker M."/>
        </authorList>
    </citation>
    <scope>NUCLEOTIDE SEQUENCE [LARGE SCALE GENOMIC DNA]</scope>
    <source>
        <strain evidence="19 20">DSM 104731</strain>
    </source>
</reference>
<keyword evidence="11 15" id="KW-0411">Iron-sulfur</keyword>
<comment type="similarity">
    <text evidence="3 15">Belongs to the anaerobic coproporphyrinogen-III oxidase family.</text>
</comment>
<dbReference type="PANTHER" id="PTHR13932">
    <property type="entry name" value="COPROPORPHYRINIGEN III OXIDASE"/>
    <property type="match status" value="1"/>
</dbReference>
<evidence type="ECO:0000256" key="6">
    <source>
        <dbReference type="ARBA" id="ARBA00022490"/>
    </source>
</evidence>
<dbReference type="OrthoDB" id="9808022at2"/>
<dbReference type="EC" id="1.3.98.3" evidence="15"/>
<dbReference type="RefSeq" id="WP_123793220.1">
    <property type="nucleotide sequence ID" value="NZ_RKQK01000003.1"/>
</dbReference>
<keyword evidence="20" id="KW-1185">Reference proteome</keyword>
<feature type="binding site" evidence="17">
    <location>
        <position position="60"/>
    </location>
    <ligand>
        <name>[4Fe-4S] cluster</name>
        <dbReference type="ChEBI" id="CHEBI:49883"/>
        <note>4Fe-4S-S-AdoMet</note>
    </ligand>
</feature>
<feature type="binding site" evidence="17">
    <location>
        <position position="64"/>
    </location>
    <ligand>
        <name>[4Fe-4S] cluster</name>
        <dbReference type="ChEBI" id="CHEBI:49883"/>
        <note>4Fe-4S-S-AdoMet</note>
    </ligand>
</feature>
<evidence type="ECO:0000313" key="20">
    <source>
        <dbReference type="Proteomes" id="UP000269689"/>
    </source>
</evidence>
<evidence type="ECO:0000256" key="12">
    <source>
        <dbReference type="ARBA" id="ARBA00023244"/>
    </source>
</evidence>
<dbReference type="Proteomes" id="UP000269689">
    <property type="component" value="Unassembled WGS sequence"/>
</dbReference>
<dbReference type="GO" id="GO:0051539">
    <property type="term" value="F:4 iron, 4 sulfur cluster binding"/>
    <property type="evidence" value="ECO:0007669"/>
    <property type="project" value="UniProtKB-KW"/>
</dbReference>
<keyword evidence="8 15" id="KW-0479">Metal-binding</keyword>
<comment type="caution">
    <text evidence="19">The sequence shown here is derived from an EMBL/GenBank/DDBJ whole genome shotgun (WGS) entry which is preliminary data.</text>
</comment>
<dbReference type="PROSITE" id="PS51918">
    <property type="entry name" value="RADICAL_SAM"/>
    <property type="match status" value="1"/>
</dbReference>
<dbReference type="AlphaFoldDB" id="A0A3N4UH38"/>
<evidence type="ECO:0000256" key="17">
    <source>
        <dbReference type="PIRSR" id="PIRSR000167-2"/>
    </source>
</evidence>
<feature type="domain" description="Radical SAM core" evidence="18">
    <location>
        <begin position="45"/>
        <end position="278"/>
    </location>
</feature>
<feature type="binding site" evidence="16">
    <location>
        <position position="111"/>
    </location>
    <ligand>
        <name>S-adenosyl-L-methionine</name>
        <dbReference type="ChEBI" id="CHEBI:59789"/>
        <label>1</label>
    </ligand>
</feature>
<comment type="subunit">
    <text evidence="4">Monomer.</text>
</comment>
<dbReference type="GO" id="GO:0005737">
    <property type="term" value="C:cytoplasm"/>
    <property type="evidence" value="ECO:0007669"/>
    <property type="project" value="UniProtKB-SubCell"/>
</dbReference>